<dbReference type="Pfam" id="PF25787">
    <property type="entry name" value="HTH_SB"/>
    <property type="match status" value="1"/>
</dbReference>
<keyword evidence="4" id="KW-1185">Reference proteome</keyword>
<accession>A0AAU9V474</accession>
<dbReference type="InterPro" id="IPR009057">
    <property type="entry name" value="Homeodomain-like_sf"/>
</dbReference>
<protein>
    <recommendedName>
        <fullName evidence="2">Sleeping Beauty transposase HTH domain-containing protein</fullName>
    </recommendedName>
</protein>
<sequence length="121" mass="13684">MDRGKPVCEELRKRIVCGVDAGKSSYQISKDLILPRSTVQSIIQDYKKNRTTSRLKKTGRPRITSAAENRILKKIIKNNRSARAGEVSVDTCNRVLKRMGYGFYTANEKPLLTAVQKKKIS</sequence>
<dbReference type="Proteomes" id="UP001153954">
    <property type="component" value="Unassembled WGS sequence"/>
</dbReference>
<dbReference type="InterPro" id="IPR057667">
    <property type="entry name" value="HTH_SB"/>
</dbReference>
<comment type="caution">
    <text evidence="3">The sequence shown here is derived from an EMBL/GenBank/DDBJ whole genome shotgun (WGS) entry which is preliminary data.</text>
</comment>
<gene>
    <name evidence="3" type="ORF">EEDITHA_LOCUS20845</name>
</gene>
<comment type="subcellular location">
    <subcellularLocation>
        <location evidence="1">Nucleus</location>
    </subcellularLocation>
</comment>
<evidence type="ECO:0000313" key="4">
    <source>
        <dbReference type="Proteomes" id="UP001153954"/>
    </source>
</evidence>
<proteinExistence type="predicted"/>
<evidence type="ECO:0000313" key="3">
    <source>
        <dbReference type="EMBL" id="CAH2106751.1"/>
    </source>
</evidence>
<evidence type="ECO:0000256" key="1">
    <source>
        <dbReference type="ARBA" id="ARBA00004123"/>
    </source>
</evidence>
<name>A0AAU9V474_EUPED</name>
<organism evidence="3 4">
    <name type="scientific">Euphydryas editha</name>
    <name type="common">Edith's checkerspot</name>
    <dbReference type="NCBI Taxonomy" id="104508"/>
    <lineage>
        <taxon>Eukaryota</taxon>
        <taxon>Metazoa</taxon>
        <taxon>Ecdysozoa</taxon>
        <taxon>Arthropoda</taxon>
        <taxon>Hexapoda</taxon>
        <taxon>Insecta</taxon>
        <taxon>Pterygota</taxon>
        <taxon>Neoptera</taxon>
        <taxon>Endopterygota</taxon>
        <taxon>Lepidoptera</taxon>
        <taxon>Glossata</taxon>
        <taxon>Ditrysia</taxon>
        <taxon>Papilionoidea</taxon>
        <taxon>Nymphalidae</taxon>
        <taxon>Nymphalinae</taxon>
        <taxon>Euphydryas</taxon>
    </lineage>
</organism>
<dbReference type="Gene3D" id="1.10.10.10">
    <property type="entry name" value="Winged helix-like DNA-binding domain superfamily/Winged helix DNA-binding domain"/>
    <property type="match status" value="1"/>
</dbReference>
<dbReference type="GO" id="GO:0005634">
    <property type="term" value="C:nucleus"/>
    <property type="evidence" value="ECO:0007669"/>
    <property type="project" value="UniProtKB-SubCell"/>
</dbReference>
<reference evidence="3" key="1">
    <citation type="submission" date="2022-03" db="EMBL/GenBank/DDBJ databases">
        <authorList>
            <person name="Tunstrom K."/>
        </authorList>
    </citation>
    <scope>NUCLEOTIDE SEQUENCE</scope>
</reference>
<dbReference type="SUPFAM" id="SSF46689">
    <property type="entry name" value="Homeodomain-like"/>
    <property type="match status" value="1"/>
</dbReference>
<dbReference type="EMBL" id="CAKOGL010000029">
    <property type="protein sequence ID" value="CAH2106751.1"/>
    <property type="molecule type" value="Genomic_DNA"/>
</dbReference>
<dbReference type="AlphaFoldDB" id="A0AAU9V474"/>
<evidence type="ECO:0000259" key="2">
    <source>
        <dbReference type="Pfam" id="PF25787"/>
    </source>
</evidence>
<dbReference type="InterPro" id="IPR036388">
    <property type="entry name" value="WH-like_DNA-bd_sf"/>
</dbReference>
<feature type="domain" description="Sleeping Beauty transposase HTH" evidence="2">
    <location>
        <begin position="1"/>
        <end position="52"/>
    </location>
</feature>